<comment type="caution">
    <text evidence="2">The sequence shown here is derived from an EMBL/GenBank/DDBJ whole genome shotgun (WGS) entry which is preliminary data.</text>
</comment>
<dbReference type="AlphaFoldDB" id="A0A8H3IAW9"/>
<proteinExistence type="predicted"/>
<feature type="region of interest" description="Disordered" evidence="1">
    <location>
        <begin position="1"/>
        <end position="20"/>
    </location>
</feature>
<protein>
    <submittedName>
        <fullName evidence="2">Uncharacterized protein</fullName>
    </submittedName>
</protein>
<accession>A0A8H3IAW9</accession>
<dbReference type="EMBL" id="CAJPDS010000013">
    <property type="protein sequence ID" value="CAF9913975.1"/>
    <property type="molecule type" value="Genomic_DNA"/>
</dbReference>
<dbReference type="OrthoDB" id="5358783at2759"/>
<evidence type="ECO:0000313" key="2">
    <source>
        <dbReference type="EMBL" id="CAF9913975.1"/>
    </source>
</evidence>
<name>A0A8H3IAW9_9LECA</name>
<dbReference type="Proteomes" id="UP000664521">
    <property type="component" value="Unassembled WGS sequence"/>
</dbReference>
<sequence length="260" mass="29051">MDFAGDHDEEPQDQAPQMEGPFGFMKHAFASSNGDFEPSFNIPVRTSQYPDPAIRNSRGLYFLNKFAKTRASLEGLPTSRFVGSFGFVTEAGELREGVLPILFRCVWPPGSGSRHVLLHMTSSIDLKDLGRALDLAFKIVDTGGAIASTEIVWVHGPETRPNTVPSFDFEYSVLGHLQNGIVEVRVESIADALRCVCGASIPREAWALKRLRARYDRRMFKSVCLACLEYQKDQKKNDAQEEASQIQLRALAWDPVWSRA</sequence>
<organism evidence="2 3">
    <name type="scientific">Heterodermia speciosa</name>
    <dbReference type="NCBI Taxonomy" id="116794"/>
    <lineage>
        <taxon>Eukaryota</taxon>
        <taxon>Fungi</taxon>
        <taxon>Dikarya</taxon>
        <taxon>Ascomycota</taxon>
        <taxon>Pezizomycotina</taxon>
        <taxon>Lecanoromycetes</taxon>
        <taxon>OSLEUM clade</taxon>
        <taxon>Lecanoromycetidae</taxon>
        <taxon>Caliciales</taxon>
        <taxon>Physciaceae</taxon>
        <taxon>Heterodermia</taxon>
    </lineage>
</organism>
<keyword evidence="3" id="KW-1185">Reference proteome</keyword>
<evidence type="ECO:0000313" key="3">
    <source>
        <dbReference type="Proteomes" id="UP000664521"/>
    </source>
</evidence>
<gene>
    <name evidence="2" type="ORF">HETSPECPRED_001710</name>
</gene>
<evidence type="ECO:0000256" key="1">
    <source>
        <dbReference type="SAM" id="MobiDB-lite"/>
    </source>
</evidence>
<reference evidence="2" key="1">
    <citation type="submission" date="2021-03" db="EMBL/GenBank/DDBJ databases">
        <authorList>
            <person name="Tagirdzhanova G."/>
        </authorList>
    </citation>
    <scope>NUCLEOTIDE SEQUENCE</scope>
</reference>